<evidence type="ECO:0000313" key="2">
    <source>
        <dbReference type="Proteomes" id="UP000594500"/>
    </source>
</evidence>
<sequence length="71" mass="7446">MGGYFIATRLAFARLCRVSTTICTSTPRSTAAASAGNIRSLKSVGDRADRGVGLTHGLQYQPAATLSRVCL</sequence>
<organism evidence="1 2">
    <name type="scientific">Raoultella terrigena</name>
    <name type="common">Klebsiella terrigena</name>
    <dbReference type="NCBI Taxonomy" id="577"/>
    <lineage>
        <taxon>Bacteria</taxon>
        <taxon>Pseudomonadati</taxon>
        <taxon>Pseudomonadota</taxon>
        <taxon>Gammaproteobacteria</taxon>
        <taxon>Enterobacterales</taxon>
        <taxon>Enterobacteriaceae</taxon>
        <taxon>Klebsiella/Raoultella group</taxon>
        <taxon>Raoultella</taxon>
    </lineage>
</organism>
<protein>
    <submittedName>
        <fullName evidence="1">Uncharacterized protein</fullName>
    </submittedName>
</protein>
<gene>
    <name evidence="1" type="ORF">IMO34_20370</name>
</gene>
<accession>A0AAQ0BMI9</accession>
<evidence type="ECO:0000313" key="1">
    <source>
        <dbReference type="EMBL" id="QPF07655.1"/>
    </source>
</evidence>
<dbReference type="RefSeq" id="WP_195709724.1">
    <property type="nucleotide sequence ID" value="NZ_CP062916.1"/>
</dbReference>
<dbReference type="EMBL" id="CP062916">
    <property type="protein sequence ID" value="QPF07655.1"/>
    <property type="molecule type" value="Genomic_DNA"/>
</dbReference>
<reference evidence="1 2" key="1">
    <citation type="submission" date="2020-10" db="EMBL/GenBank/DDBJ databases">
        <title>Resistance determinants and their genetic context in bacteria from a longitudinal study of pigs reared under conventional and antibiotic-free husbandry practices.</title>
        <authorList>
            <person name="Poulin-Laprade D."/>
            <person name="Brouard J.-S."/>
            <person name="Gagnon N."/>
            <person name="Turcotte A."/>
            <person name="Langlois A."/>
            <person name="Matte J.J."/>
            <person name="Carrillo C.D."/>
            <person name="Zaheer R."/>
            <person name="McAllister T."/>
            <person name="Topp E."/>
            <person name="Talbot G."/>
        </authorList>
    </citation>
    <scope>NUCLEOTIDE SEQUENCE [LARGE SCALE GENOMIC DNA]</scope>
    <source>
        <strain evidence="1 2">Res13-Abat-PEB01-P1-04-A</strain>
    </source>
</reference>
<dbReference type="AlphaFoldDB" id="A0AAQ0BMI9"/>
<proteinExistence type="predicted"/>
<name>A0AAQ0BMI9_RAOTE</name>
<dbReference type="Proteomes" id="UP000594500">
    <property type="component" value="Chromosome"/>
</dbReference>